<dbReference type="GO" id="GO:0016811">
    <property type="term" value="F:hydrolase activity, acting on carbon-nitrogen (but not peptide) bonds, in linear amides"/>
    <property type="evidence" value="ECO:0007669"/>
    <property type="project" value="TreeGrafter"/>
</dbReference>
<evidence type="ECO:0000256" key="3">
    <source>
        <dbReference type="ARBA" id="ARBA00022801"/>
    </source>
</evidence>
<protein>
    <submittedName>
        <fullName evidence="6">Creatininase family protein</fullName>
    </submittedName>
</protein>
<evidence type="ECO:0000256" key="4">
    <source>
        <dbReference type="ARBA" id="ARBA00022833"/>
    </source>
</evidence>
<gene>
    <name evidence="6" type="ORF">E0D97_16735</name>
</gene>
<dbReference type="SUPFAM" id="SSF102215">
    <property type="entry name" value="Creatininase"/>
    <property type="match status" value="1"/>
</dbReference>
<comment type="similarity">
    <text evidence="5">Belongs to the creatininase superfamily.</text>
</comment>
<name>A0A4R0P9C4_9HYPH</name>
<keyword evidence="3" id="KW-0378">Hydrolase</keyword>
<dbReference type="PANTHER" id="PTHR35005:SF1">
    <property type="entry name" value="2-AMINO-5-FORMYLAMINO-6-RIBOSYLAMINOPYRIMIDIN-4(3H)-ONE 5'-MONOPHOSPHATE DEFORMYLASE"/>
    <property type="match status" value="1"/>
</dbReference>
<accession>A0A4R0P9C4</accession>
<dbReference type="Proteomes" id="UP000291301">
    <property type="component" value="Unassembled WGS sequence"/>
</dbReference>
<dbReference type="AlphaFoldDB" id="A0A4R0P9C4"/>
<evidence type="ECO:0000313" key="7">
    <source>
        <dbReference type="Proteomes" id="UP000291301"/>
    </source>
</evidence>
<proteinExistence type="inferred from homology"/>
<dbReference type="InterPro" id="IPR003785">
    <property type="entry name" value="Creatininase/forma_Hydrolase"/>
</dbReference>
<dbReference type="GO" id="GO:0046872">
    <property type="term" value="F:metal ion binding"/>
    <property type="evidence" value="ECO:0007669"/>
    <property type="project" value="UniProtKB-KW"/>
</dbReference>
<dbReference type="Gene3D" id="3.40.50.10310">
    <property type="entry name" value="Creatininase"/>
    <property type="match status" value="1"/>
</dbReference>
<keyword evidence="4" id="KW-0862">Zinc</keyword>
<comment type="caution">
    <text evidence="6">The sequence shown here is derived from an EMBL/GenBank/DDBJ whole genome shotgun (WGS) entry which is preliminary data.</text>
</comment>
<keyword evidence="7" id="KW-1185">Reference proteome</keyword>
<evidence type="ECO:0000256" key="5">
    <source>
        <dbReference type="ARBA" id="ARBA00024029"/>
    </source>
</evidence>
<dbReference type="PANTHER" id="PTHR35005">
    <property type="entry name" value="3-DEHYDRO-SCYLLO-INOSOSE HYDROLASE"/>
    <property type="match status" value="1"/>
</dbReference>
<sequence>MSDEPDKTNRQIKRRLDALHQTGTAPGDAAKWIAVLPLGATEQHGPHLPFETDTLIAEALVERLGEQLGDSAPVVFLPVEEIGYSPEHMFVPGTKTLEWDQAIRRWVRIGEQAHRSGIRKFVMLNAHGGNSPLMTIVATELRVRFNMLAVATSWTRFGLPDGILSAEEKHLDIHGGLIETSVMLALHPDRVDMRHAANFDSRQSEFIETYAHLRAYGPHSFGWQMSDLSASGVAGDASRASAQNGEAILAHAVNGLVELLRDVERHPGF</sequence>
<dbReference type="Pfam" id="PF02633">
    <property type="entry name" value="Creatininase"/>
    <property type="match status" value="1"/>
</dbReference>
<keyword evidence="2" id="KW-0479">Metal-binding</keyword>
<dbReference type="GO" id="GO:0009231">
    <property type="term" value="P:riboflavin biosynthetic process"/>
    <property type="evidence" value="ECO:0007669"/>
    <property type="project" value="TreeGrafter"/>
</dbReference>
<evidence type="ECO:0000313" key="6">
    <source>
        <dbReference type="EMBL" id="TCD11354.1"/>
    </source>
</evidence>
<dbReference type="EMBL" id="SJST01000009">
    <property type="protein sequence ID" value="TCD11354.1"/>
    <property type="molecule type" value="Genomic_DNA"/>
</dbReference>
<dbReference type="RefSeq" id="WP_131571237.1">
    <property type="nucleotide sequence ID" value="NZ_JAINFK010000008.1"/>
</dbReference>
<evidence type="ECO:0000256" key="2">
    <source>
        <dbReference type="ARBA" id="ARBA00022723"/>
    </source>
</evidence>
<dbReference type="InterPro" id="IPR024087">
    <property type="entry name" value="Creatininase-like_sf"/>
</dbReference>
<comment type="cofactor">
    <cofactor evidence="1">
        <name>Zn(2+)</name>
        <dbReference type="ChEBI" id="CHEBI:29105"/>
    </cofactor>
</comment>
<evidence type="ECO:0000256" key="1">
    <source>
        <dbReference type="ARBA" id="ARBA00001947"/>
    </source>
</evidence>
<reference evidence="6 7" key="1">
    <citation type="journal article" date="2015" name="Antonie Van Leeuwenhoek">
        <title>Oricola cellulosilytica gen. nov., sp. nov., a cellulose-degrading bacterium of the family Phyllobacteriaceae isolated from surface seashore water, and emended descriptions of Mesorhizobium loti and Phyllobacterium myrsinacearum.</title>
        <authorList>
            <person name="Hameed A."/>
            <person name="Shahina M."/>
            <person name="Lai W.A."/>
            <person name="Lin S.Y."/>
            <person name="Young L.S."/>
            <person name="Liu Y.C."/>
            <person name="Hsu Y.H."/>
            <person name="Young C.C."/>
        </authorList>
    </citation>
    <scope>NUCLEOTIDE SEQUENCE [LARGE SCALE GENOMIC DNA]</scope>
    <source>
        <strain evidence="6 7">KCTC 52183</strain>
    </source>
</reference>
<organism evidence="6 7">
    <name type="scientific">Oricola cellulosilytica</name>
    <dbReference type="NCBI Taxonomy" id="1429082"/>
    <lineage>
        <taxon>Bacteria</taxon>
        <taxon>Pseudomonadati</taxon>
        <taxon>Pseudomonadota</taxon>
        <taxon>Alphaproteobacteria</taxon>
        <taxon>Hyphomicrobiales</taxon>
        <taxon>Ahrensiaceae</taxon>
        <taxon>Oricola</taxon>
    </lineage>
</organism>
<dbReference type="OrthoDB" id="9801445at2"/>